<dbReference type="OrthoDB" id="5396681at2759"/>
<evidence type="ECO:0000256" key="1">
    <source>
        <dbReference type="SAM" id="Phobius"/>
    </source>
</evidence>
<protein>
    <submittedName>
        <fullName evidence="2">Uncharacterized protein</fullName>
    </submittedName>
</protein>
<name>A0A438MR36_EXOME</name>
<evidence type="ECO:0000313" key="3">
    <source>
        <dbReference type="Proteomes" id="UP000288859"/>
    </source>
</evidence>
<dbReference type="Proteomes" id="UP000288859">
    <property type="component" value="Unassembled WGS sequence"/>
</dbReference>
<keyword evidence="1" id="KW-0812">Transmembrane</keyword>
<proteinExistence type="predicted"/>
<feature type="transmembrane region" description="Helical" evidence="1">
    <location>
        <begin position="342"/>
        <end position="366"/>
    </location>
</feature>
<keyword evidence="1" id="KW-1133">Transmembrane helix</keyword>
<evidence type="ECO:0000313" key="2">
    <source>
        <dbReference type="EMBL" id="RVX66082.1"/>
    </source>
</evidence>
<organism evidence="2 3">
    <name type="scientific">Exophiala mesophila</name>
    <name type="common">Black yeast-like fungus</name>
    <dbReference type="NCBI Taxonomy" id="212818"/>
    <lineage>
        <taxon>Eukaryota</taxon>
        <taxon>Fungi</taxon>
        <taxon>Dikarya</taxon>
        <taxon>Ascomycota</taxon>
        <taxon>Pezizomycotina</taxon>
        <taxon>Eurotiomycetes</taxon>
        <taxon>Chaetothyriomycetidae</taxon>
        <taxon>Chaetothyriales</taxon>
        <taxon>Herpotrichiellaceae</taxon>
        <taxon>Exophiala</taxon>
    </lineage>
</organism>
<keyword evidence="1" id="KW-0472">Membrane</keyword>
<reference evidence="2 3" key="1">
    <citation type="submission" date="2017-03" db="EMBL/GenBank/DDBJ databases">
        <title>Genomes of endolithic fungi from Antarctica.</title>
        <authorList>
            <person name="Coleine C."/>
            <person name="Masonjones S."/>
            <person name="Stajich J.E."/>
        </authorList>
    </citation>
    <scope>NUCLEOTIDE SEQUENCE [LARGE SCALE GENOMIC DNA]</scope>
    <source>
        <strain evidence="2 3">CCFEE 6314</strain>
    </source>
</reference>
<comment type="caution">
    <text evidence="2">The sequence shown here is derived from an EMBL/GenBank/DDBJ whole genome shotgun (WGS) entry which is preliminary data.</text>
</comment>
<gene>
    <name evidence="2" type="ORF">B0A52_10016</name>
</gene>
<dbReference type="EMBL" id="NAJM01000070">
    <property type="protein sequence ID" value="RVX66082.1"/>
    <property type="molecule type" value="Genomic_DNA"/>
</dbReference>
<dbReference type="AlphaFoldDB" id="A0A438MR36"/>
<accession>A0A438MR36</accession>
<dbReference type="Gene3D" id="1.20.58.340">
    <property type="entry name" value="Magnesium transport protein CorA, transmembrane region"/>
    <property type="match status" value="1"/>
</dbReference>
<sequence>MQGVGRASIDAATGRTCRLRVIWIPRLVQKRVIDANQDLFRFTHRSWGLDIAQAFCETSSSGIGSIVGQDQTRHTHYFNYHPKISMSWTSNPEASYSTAICVAEGSKIKLLQDMLNEEFAQRILGHRMALALLCTALFSLETQETQEAIKGQVRQVEVRTGHHAWKSRAEPPALGDLFALAAKMSGCESRLGSCLRKQRMLAEMITFIERNCQVSGPKVQPLVGSEAVLATILDALEPLKQRTTSQQIDSDFIQSRVKIQTDAIYHLVQGNDVWAAQEMAQDCKLLAVASQQDSSGMKCIAIVTMFFLPGTFVSSLMAIPLFDWDATSTHIMYRSSYWRPRAIMFLAITLPLMLLTFASWGVWHLIHTGWKKNKSAVAAQKQLDQTPSTDEVRVLVSKRHTFSALTS</sequence>
<feature type="transmembrane region" description="Helical" evidence="1">
    <location>
        <begin position="299"/>
        <end position="322"/>
    </location>
</feature>